<evidence type="ECO:0000313" key="2">
    <source>
        <dbReference type="Proteomes" id="UP000789920"/>
    </source>
</evidence>
<organism evidence="1 2">
    <name type="scientific">Racocetra persica</name>
    <dbReference type="NCBI Taxonomy" id="160502"/>
    <lineage>
        <taxon>Eukaryota</taxon>
        <taxon>Fungi</taxon>
        <taxon>Fungi incertae sedis</taxon>
        <taxon>Mucoromycota</taxon>
        <taxon>Glomeromycotina</taxon>
        <taxon>Glomeromycetes</taxon>
        <taxon>Diversisporales</taxon>
        <taxon>Gigasporaceae</taxon>
        <taxon>Racocetra</taxon>
    </lineage>
</organism>
<comment type="caution">
    <text evidence="1">The sequence shown here is derived from an EMBL/GenBank/DDBJ whole genome shotgun (WGS) entry which is preliminary data.</text>
</comment>
<dbReference type="EMBL" id="CAJVQC010079648">
    <property type="protein sequence ID" value="CAG8817297.1"/>
    <property type="molecule type" value="Genomic_DNA"/>
</dbReference>
<feature type="non-terminal residue" evidence="1">
    <location>
        <position position="1"/>
    </location>
</feature>
<proteinExistence type="predicted"/>
<name>A0ACA9RZF1_9GLOM</name>
<gene>
    <name evidence="1" type="ORF">RPERSI_LOCUS24648</name>
</gene>
<evidence type="ECO:0000313" key="1">
    <source>
        <dbReference type="EMBL" id="CAG8817297.1"/>
    </source>
</evidence>
<dbReference type="Proteomes" id="UP000789920">
    <property type="component" value="Unassembled WGS sequence"/>
</dbReference>
<accession>A0ACA9RZF1</accession>
<sequence length="420" mass="46351">VSNINPNPGIQNAPGFQNHHVNNQTPPNAGGRNAPGFQNPHINLPTPPNSGGQNTPGFQRQHVNNQSPTTTPNSGVQTPQSLSLNSGSKQLSSPDGNSAAFTTVIECPQIPQCNDVKTRYKKEYGTVLGYEDTKECHAGYHAGFGDVEGLRHHFTHGAKVNGTSRFLNTREHLVIIAARYCSRSKLVEIFKVLKEHNANFKCTSNINGKTALHHLYENPSLTRDLSDSKGLQKFHKHMKEAIEFLVANGCNINAMDNSRQTILSYYLCDKFRHREFAPIVLMLLKNGADPTVPLKTTVLQPYNAPNALYLAVKIGWPIEVLDALLSKGARGDVKDENGDNLLVLAAREKQSATVDWVLETIPEASTRDCIEAAMKLSDRKERSKLSKWKGSEGASRRRLVQANYIPGFGLIFETLFNGTF</sequence>
<keyword evidence="2" id="KW-1185">Reference proteome</keyword>
<protein>
    <submittedName>
        <fullName evidence="1">16941_t:CDS:1</fullName>
    </submittedName>
</protein>
<feature type="non-terminal residue" evidence="1">
    <location>
        <position position="420"/>
    </location>
</feature>
<reference evidence="1" key="1">
    <citation type="submission" date="2021-06" db="EMBL/GenBank/DDBJ databases">
        <authorList>
            <person name="Kallberg Y."/>
            <person name="Tangrot J."/>
            <person name="Rosling A."/>
        </authorList>
    </citation>
    <scope>NUCLEOTIDE SEQUENCE</scope>
    <source>
        <strain evidence="1">MA461A</strain>
    </source>
</reference>